<dbReference type="Gene3D" id="3.40.30.10">
    <property type="entry name" value="Glutaredoxin"/>
    <property type="match status" value="1"/>
</dbReference>
<dbReference type="PANTHER" id="PTHR42899:SF1">
    <property type="entry name" value="SPERMATOGENESIS-ASSOCIATED PROTEIN 20"/>
    <property type="match status" value="1"/>
</dbReference>
<dbReference type="CDD" id="cd02955">
    <property type="entry name" value="SSP411"/>
    <property type="match status" value="1"/>
</dbReference>
<dbReference type="Gene3D" id="1.50.10.10">
    <property type="match status" value="1"/>
</dbReference>
<dbReference type="InterPro" id="IPR008928">
    <property type="entry name" value="6-hairpin_glycosidase_sf"/>
</dbReference>
<comment type="caution">
    <text evidence="2">The sequence shown here is derived from an EMBL/GenBank/DDBJ whole genome shotgun (WGS) entry which is preliminary data.</text>
</comment>
<dbReference type="AlphaFoldDB" id="A0AA38XQR3"/>
<dbReference type="GO" id="GO:0003824">
    <property type="term" value="F:catalytic activity"/>
    <property type="evidence" value="ECO:0007669"/>
    <property type="project" value="UniProtKB-ARBA"/>
</dbReference>
<accession>A0AA38XQR3</accession>
<reference evidence="2" key="1">
    <citation type="submission" date="2022-10" db="EMBL/GenBank/DDBJ databases">
        <title>Culturing micro-colonial fungi from biological soil crusts in the Mojave desert and describing Neophaeococcomyces mojavensis, and introducing the new genera and species Taxawa tesnikishii.</title>
        <authorList>
            <person name="Kurbessoian T."/>
            <person name="Stajich J.E."/>
        </authorList>
    </citation>
    <scope>NUCLEOTIDE SEQUENCE</scope>
    <source>
        <strain evidence="2">TK_35</strain>
    </source>
</reference>
<evidence type="ECO:0000313" key="2">
    <source>
        <dbReference type="EMBL" id="KAJ9617752.1"/>
    </source>
</evidence>
<organism evidence="2 3">
    <name type="scientific">Knufia peltigerae</name>
    <dbReference type="NCBI Taxonomy" id="1002370"/>
    <lineage>
        <taxon>Eukaryota</taxon>
        <taxon>Fungi</taxon>
        <taxon>Dikarya</taxon>
        <taxon>Ascomycota</taxon>
        <taxon>Pezizomycotina</taxon>
        <taxon>Eurotiomycetes</taxon>
        <taxon>Chaetothyriomycetidae</taxon>
        <taxon>Chaetothyriales</taxon>
        <taxon>Trichomeriaceae</taxon>
        <taxon>Knufia</taxon>
    </lineage>
</organism>
<dbReference type="Pfam" id="PF03190">
    <property type="entry name" value="Thioredox_DsbH"/>
    <property type="match status" value="1"/>
</dbReference>
<dbReference type="SUPFAM" id="SSF52833">
    <property type="entry name" value="Thioredoxin-like"/>
    <property type="match status" value="1"/>
</dbReference>
<feature type="non-terminal residue" evidence="2">
    <location>
        <position position="631"/>
    </location>
</feature>
<evidence type="ECO:0000259" key="1">
    <source>
        <dbReference type="Pfam" id="PF03190"/>
    </source>
</evidence>
<gene>
    <name evidence="2" type="ORF">H2204_013505</name>
</gene>
<dbReference type="GO" id="GO:0005975">
    <property type="term" value="P:carbohydrate metabolic process"/>
    <property type="evidence" value="ECO:0007669"/>
    <property type="project" value="InterPro"/>
</dbReference>
<dbReference type="EMBL" id="JAPDRN010000154">
    <property type="protein sequence ID" value="KAJ9617752.1"/>
    <property type="molecule type" value="Genomic_DNA"/>
</dbReference>
<dbReference type="InterPro" id="IPR012341">
    <property type="entry name" value="6hp_glycosidase-like_sf"/>
</dbReference>
<dbReference type="PANTHER" id="PTHR42899">
    <property type="entry name" value="SPERMATOGENESIS-ASSOCIATED PROTEIN 20"/>
    <property type="match status" value="1"/>
</dbReference>
<proteinExistence type="predicted"/>
<dbReference type="SUPFAM" id="SSF48208">
    <property type="entry name" value="Six-hairpin glycosidases"/>
    <property type="match status" value="1"/>
</dbReference>
<dbReference type="InterPro" id="IPR036249">
    <property type="entry name" value="Thioredoxin-like_sf"/>
</dbReference>
<keyword evidence="3" id="KW-1185">Reference proteome</keyword>
<protein>
    <recommendedName>
        <fullName evidence="1">Spermatogenesis-associated protein 20-like TRX domain-containing protein</fullName>
    </recommendedName>
</protein>
<evidence type="ECO:0000313" key="3">
    <source>
        <dbReference type="Proteomes" id="UP001172681"/>
    </source>
</evidence>
<sequence>MVGADSELHLRNALANNPSPYLRAHKENPVAWQEWSDTTLALAKKHQRLIFLSIGYHACHWCHVMERESFSAPEVADLLNKFFIPIKVDRESRPDLDDIYMSYVTATTGSGGWPLNVFLTPDLKPVFGGTYWPGPSTSSTIKQATPGDDAPVTVIDILHKMRDVWTTQREKCIQSSIDITNQLRAFAAEGIHSQTNAQSQGNDSDPAEPLEVDLLDDALEHFISRYDPVHGGFSASVTAPKFPTPSNLTFLLRIGAAIAQPSTHTRFGFCSPVPGILGTPSCTKAASMSLHTLLAMSRSGLRDHLGYGFHRYSVTPDWNLPHFEKMMCDNAQLLGCYCDAWALGRDPEILGTIYNLVEYFTNTDSPIVAPQGGWYASEDADSSPSIPKLANGVPSSSDDKKEGAYYVWTYKELQAILGHERNAAAIVARHFAVKPDGNVPAEHDIHDEFLSQNVLHIEATPSVLAKEFGVPEEEIVQVIKSGRSKLLEYRKSRREQPSIDTKILASWNGLAIAALARAANTLATIDKTRARACQEAAEKAATFIRKEMYDESTGRLSRTPDSNKTAATAAFVDDYAYMILGLLALYDLTLAQPYLDWSVQLQNYVDGHFASATGGYFQAEASSEQIIRLKP</sequence>
<dbReference type="InterPro" id="IPR004879">
    <property type="entry name" value="Ssp411-like_TRX"/>
</dbReference>
<feature type="domain" description="Spermatogenesis-associated protein 20-like TRX" evidence="1">
    <location>
        <begin position="12"/>
        <end position="183"/>
    </location>
</feature>
<dbReference type="Proteomes" id="UP001172681">
    <property type="component" value="Unassembled WGS sequence"/>
</dbReference>
<name>A0AA38XQR3_9EURO</name>
<dbReference type="PIRSF" id="PIRSF006402">
    <property type="entry name" value="UCP006402_thioredoxin"/>
    <property type="match status" value="1"/>
</dbReference>
<dbReference type="InterPro" id="IPR024705">
    <property type="entry name" value="Ssp411"/>
</dbReference>